<dbReference type="InterPro" id="IPR036969">
    <property type="entry name" value="Citrate_synthase_sf"/>
</dbReference>
<sequence>MYAKGLKGVVAAETKLSDIDGENGRLIYRGYPVETLAVDYIFEEIAYLLWYGKLPKSAELQELKDKMKQYRAVPKYVKEMLNHLPEEMDMMSALRTLVSSLVLDDQSKHPTIDQAIQITAVIPTLIAYIYRRRQGKPAVDPHPDFDHTKNYLYMLYGKEPAEDHVEALDTYMILTQEHGMNASTFAARVTVSSESDIVSGITSAIGTMKGPLHGGAPGGVIELLEEMNTPENIEKVVRNKLENGEKLMGFGHRVYRTKDPRAKALKTKLLQSNPDDNWLKLALEVEEKAIQLLNEYKPGRLLNTNVEFYAAAIMKAIDMDPELFTPTFTASRSAGWTAHILEQMEDNTIFRPQSKYIGSAAVK</sequence>
<dbReference type="InterPro" id="IPR024176">
    <property type="entry name" value="Citrate_synthase_bac-typ"/>
</dbReference>
<evidence type="ECO:0000256" key="4">
    <source>
        <dbReference type="ARBA" id="ARBA00049288"/>
    </source>
</evidence>
<dbReference type="PRINTS" id="PR00143">
    <property type="entry name" value="CITRTSNTHASE"/>
</dbReference>
<dbReference type="UniPathway" id="UPA00223"/>
<evidence type="ECO:0000313" key="9">
    <source>
        <dbReference type="Proteomes" id="UP000294650"/>
    </source>
</evidence>
<dbReference type="GO" id="GO:0006099">
    <property type="term" value="P:tricarboxylic acid cycle"/>
    <property type="evidence" value="ECO:0007669"/>
    <property type="project" value="UniProtKB-UniPathway"/>
</dbReference>
<gene>
    <name evidence="8" type="ORF">EDD68_1272</name>
</gene>
<dbReference type="GO" id="GO:0005829">
    <property type="term" value="C:cytosol"/>
    <property type="evidence" value="ECO:0007669"/>
    <property type="project" value="TreeGrafter"/>
</dbReference>
<evidence type="ECO:0000256" key="5">
    <source>
        <dbReference type="PIRNR" id="PIRNR001369"/>
    </source>
</evidence>
<proteinExistence type="inferred from homology"/>
<evidence type="ECO:0000256" key="3">
    <source>
        <dbReference type="ARBA" id="ARBA00022679"/>
    </source>
</evidence>
<dbReference type="RefSeq" id="WP_132372889.1">
    <property type="nucleotide sequence ID" value="NZ_SMAN01000027.1"/>
</dbReference>
<dbReference type="InterPro" id="IPR019810">
    <property type="entry name" value="Citrate_synthase_AS"/>
</dbReference>
<comment type="caution">
    <text evidence="8">The sequence shown here is derived from an EMBL/GenBank/DDBJ whole genome shotgun (WGS) entry which is preliminary data.</text>
</comment>
<evidence type="ECO:0000313" key="8">
    <source>
        <dbReference type="EMBL" id="TCT17584.1"/>
    </source>
</evidence>
<dbReference type="AlphaFoldDB" id="A0A4R3MVK8"/>
<keyword evidence="9" id="KW-1185">Reference proteome</keyword>
<dbReference type="InterPro" id="IPR016143">
    <property type="entry name" value="Citrate_synth-like_sm_a-sub"/>
</dbReference>
<dbReference type="PROSITE" id="PS00480">
    <property type="entry name" value="CITRATE_SYNTHASE"/>
    <property type="match status" value="1"/>
</dbReference>
<feature type="active site" evidence="6">
    <location>
        <position position="252"/>
    </location>
</feature>
<name>A0A4R3MVK8_9BACI</name>
<comment type="pathway">
    <text evidence="1">Carbohydrate metabolism; tricarboxylic acid cycle.</text>
</comment>
<dbReference type="SUPFAM" id="SSF48256">
    <property type="entry name" value="Citrate synthase"/>
    <property type="match status" value="1"/>
</dbReference>
<evidence type="ECO:0000256" key="1">
    <source>
        <dbReference type="ARBA" id="ARBA00005163"/>
    </source>
</evidence>
<dbReference type="GO" id="GO:0036440">
    <property type="term" value="F:citrate synthase activity"/>
    <property type="evidence" value="ECO:0007669"/>
    <property type="project" value="UniProtKB-EC"/>
</dbReference>
<evidence type="ECO:0000256" key="2">
    <source>
        <dbReference type="ARBA" id="ARBA00010566"/>
    </source>
</evidence>
<dbReference type="PANTHER" id="PTHR11739:SF4">
    <property type="entry name" value="CITRATE SYNTHASE, PEROXISOMAL"/>
    <property type="match status" value="1"/>
</dbReference>
<reference evidence="8 9" key="1">
    <citation type="submission" date="2019-03" db="EMBL/GenBank/DDBJ databases">
        <title>Genomic Encyclopedia of Type Strains, Phase IV (KMG-IV): sequencing the most valuable type-strain genomes for metagenomic binning, comparative biology and taxonomic classification.</title>
        <authorList>
            <person name="Goeker M."/>
        </authorList>
    </citation>
    <scope>NUCLEOTIDE SEQUENCE [LARGE SCALE GENOMIC DNA]</scope>
    <source>
        <strain evidence="8 9">DSM 25894</strain>
    </source>
</reference>
<protein>
    <recommendedName>
        <fullName evidence="5">Citrate synthase</fullName>
    </recommendedName>
</protein>
<dbReference type="OrthoDB" id="9800864at2"/>
<feature type="active site" evidence="6">
    <location>
        <position position="307"/>
    </location>
</feature>
<dbReference type="InterPro" id="IPR002020">
    <property type="entry name" value="Citrate_synthase"/>
</dbReference>
<dbReference type="PANTHER" id="PTHR11739">
    <property type="entry name" value="CITRATE SYNTHASE"/>
    <property type="match status" value="1"/>
</dbReference>
<dbReference type="PIRSF" id="PIRSF001369">
    <property type="entry name" value="Citrate_synth"/>
    <property type="match status" value="1"/>
</dbReference>
<dbReference type="InterPro" id="IPR016142">
    <property type="entry name" value="Citrate_synth-like_lrg_a-sub"/>
</dbReference>
<dbReference type="Pfam" id="PF00285">
    <property type="entry name" value="Citrate_synt"/>
    <property type="match status" value="1"/>
</dbReference>
<dbReference type="EMBL" id="SMAN01000027">
    <property type="protein sequence ID" value="TCT17584.1"/>
    <property type="molecule type" value="Genomic_DNA"/>
</dbReference>
<evidence type="ECO:0000256" key="7">
    <source>
        <dbReference type="RuleBase" id="RU003406"/>
    </source>
</evidence>
<dbReference type="CDD" id="cd06109">
    <property type="entry name" value="BsCS-I_like"/>
    <property type="match status" value="1"/>
</dbReference>
<dbReference type="NCBIfam" id="NF009005">
    <property type="entry name" value="PRK12350.1"/>
    <property type="match status" value="1"/>
</dbReference>
<dbReference type="GO" id="GO:0005975">
    <property type="term" value="P:carbohydrate metabolic process"/>
    <property type="evidence" value="ECO:0007669"/>
    <property type="project" value="TreeGrafter"/>
</dbReference>
<keyword evidence="3 5" id="KW-0808">Transferase</keyword>
<evidence type="ECO:0000256" key="6">
    <source>
        <dbReference type="PIRSR" id="PIRSR001369-1"/>
    </source>
</evidence>
<organism evidence="8 9">
    <name type="scientific">Melghiribacillus thermohalophilus</name>
    <dbReference type="NCBI Taxonomy" id="1324956"/>
    <lineage>
        <taxon>Bacteria</taxon>
        <taxon>Bacillati</taxon>
        <taxon>Bacillota</taxon>
        <taxon>Bacilli</taxon>
        <taxon>Bacillales</taxon>
        <taxon>Bacillaceae</taxon>
        <taxon>Melghiribacillus</taxon>
    </lineage>
</organism>
<accession>A0A4R3MVK8</accession>
<dbReference type="Gene3D" id="1.10.580.10">
    <property type="entry name" value="Citrate Synthase, domain 1"/>
    <property type="match status" value="1"/>
</dbReference>
<comment type="catalytic activity">
    <reaction evidence="4">
        <text>oxaloacetate + acetyl-CoA + H2O = citrate + CoA + H(+)</text>
        <dbReference type="Rhea" id="RHEA:16845"/>
        <dbReference type="ChEBI" id="CHEBI:15377"/>
        <dbReference type="ChEBI" id="CHEBI:15378"/>
        <dbReference type="ChEBI" id="CHEBI:16452"/>
        <dbReference type="ChEBI" id="CHEBI:16947"/>
        <dbReference type="ChEBI" id="CHEBI:57287"/>
        <dbReference type="ChEBI" id="CHEBI:57288"/>
        <dbReference type="EC" id="2.3.3.16"/>
    </reaction>
</comment>
<dbReference type="Proteomes" id="UP000294650">
    <property type="component" value="Unassembled WGS sequence"/>
</dbReference>
<comment type="similarity">
    <text evidence="2 5 7">Belongs to the citrate synthase family.</text>
</comment>
<dbReference type="Gene3D" id="1.10.230.10">
    <property type="entry name" value="Cytochrome P450-Terp, domain 2"/>
    <property type="match status" value="1"/>
</dbReference>